<evidence type="ECO:0000256" key="1">
    <source>
        <dbReference type="SAM" id="MobiDB-lite"/>
    </source>
</evidence>
<name>A0A5D9CMK2_HALER</name>
<reference evidence="2 3" key="1">
    <citation type="submission" date="2019-08" db="EMBL/GenBank/DDBJ databases">
        <title>Draft Genome Sequence of Halomonas eurihalina Isolated from Preserved Hide-surface.</title>
        <authorList>
            <person name="Hussain S.A."/>
            <person name="Xu A."/>
            <person name="Sarker M."/>
            <person name="Sommers C."/>
        </authorList>
    </citation>
    <scope>NUCLEOTIDE SEQUENCE [LARGE SCALE GENOMIC DNA]</scope>
    <source>
        <strain evidence="2 3">MS1</strain>
    </source>
</reference>
<accession>A0A5D9CMK2</accession>
<keyword evidence="3" id="KW-1185">Reference proteome</keyword>
<comment type="caution">
    <text evidence="2">The sequence shown here is derived from an EMBL/GenBank/DDBJ whole genome shotgun (WGS) entry which is preliminary data.</text>
</comment>
<dbReference type="Proteomes" id="UP000324260">
    <property type="component" value="Unassembled WGS sequence"/>
</dbReference>
<feature type="compositionally biased region" description="Low complexity" evidence="1">
    <location>
        <begin position="32"/>
        <end position="51"/>
    </location>
</feature>
<gene>
    <name evidence="2" type="ORF">FZZ93_16255</name>
</gene>
<feature type="non-terminal residue" evidence="2">
    <location>
        <position position="1"/>
    </location>
</feature>
<dbReference type="EMBL" id="VTPU01000020">
    <property type="protein sequence ID" value="TZG32667.1"/>
    <property type="molecule type" value="Genomic_DNA"/>
</dbReference>
<feature type="region of interest" description="Disordered" evidence="1">
    <location>
        <begin position="32"/>
        <end position="63"/>
    </location>
</feature>
<organism evidence="2 3">
    <name type="scientific">Halomonas eurihalina</name>
    <dbReference type="NCBI Taxonomy" id="42566"/>
    <lineage>
        <taxon>Bacteria</taxon>
        <taxon>Pseudomonadati</taxon>
        <taxon>Pseudomonadota</taxon>
        <taxon>Gammaproteobacteria</taxon>
        <taxon>Oceanospirillales</taxon>
        <taxon>Halomonadaceae</taxon>
        <taxon>Halomonas</taxon>
    </lineage>
</organism>
<dbReference type="AlphaFoldDB" id="A0A5D9CMK2"/>
<evidence type="ECO:0000313" key="3">
    <source>
        <dbReference type="Proteomes" id="UP000324260"/>
    </source>
</evidence>
<evidence type="ECO:0000313" key="2">
    <source>
        <dbReference type="EMBL" id="TZG32667.1"/>
    </source>
</evidence>
<sequence>RATSYELRATSYELRATSYELRATSQQYKSGFASRISSQSSSRYRSASKAAMQPLPAEVTAWR</sequence>
<proteinExistence type="predicted"/>
<protein>
    <submittedName>
        <fullName evidence="2">Uncharacterized protein</fullName>
    </submittedName>
</protein>